<organism evidence="10 11">
    <name type="scientific">Filimonas zeae</name>
    <dbReference type="NCBI Taxonomy" id="1737353"/>
    <lineage>
        <taxon>Bacteria</taxon>
        <taxon>Pseudomonadati</taxon>
        <taxon>Bacteroidota</taxon>
        <taxon>Chitinophagia</taxon>
        <taxon>Chitinophagales</taxon>
        <taxon>Chitinophagaceae</taxon>
        <taxon>Filimonas</taxon>
    </lineage>
</organism>
<evidence type="ECO:0000256" key="5">
    <source>
        <dbReference type="ARBA" id="ARBA00022692"/>
    </source>
</evidence>
<keyword evidence="11" id="KW-1185">Reference proteome</keyword>
<feature type="transmembrane region" description="Helical" evidence="8">
    <location>
        <begin position="291"/>
        <end position="309"/>
    </location>
</feature>
<reference evidence="10" key="2">
    <citation type="submission" date="2020-09" db="EMBL/GenBank/DDBJ databases">
        <authorList>
            <person name="Sun Q."/>
            <person name="Zhou Y."/>
        </authorList>
    </citation>
    <scope>NUCLEOTIDE SEQUENCE</scope>
    <source>
        <strain evidence="10">CGMCC 1.15290</strain>
    </source>
</reference>
<dbReference type="AlphaFoldDB" id="A0A917ISZ5"/>
<accession>A0A917ISZ5</accession>
<feature type="transmembrane region" description="Helical" evidence="8">
    <location>
        <begin position="122"/>
        <end position="141"/>
    </location>
</feature>
<feature type="domain" description="Glycosyltransferase RgtA/B/C/D-like" evidence="9">
    <location>
        <begin position="50"/>
        <end position="207"/>
    </location>
</feature>
<feature type="transmembrane region" description="Helical" evidence="8">
    <location>
        <begin position="73"/>
        <end position="91"/>
    </location>
</feature>
<dbReference type="GO" id="GO:0009103">
    <property type="term" value="P:lipopolysaccharide biosynthetic process"/>
    <property type="evidence" value="ECO:0007669"/>
    <property type="project" value="UniProtKB-ARBA"/>
</dbReference>
<feature type="transmembrane region" description="Helical" evidence="8">
    <location>
        <begin position="189"/>
        <end position="209"/>
    </location>
</feature>
<dbReference type="InterPro" id="IPR038731">
    <property type="entry name" value="RgtA/B/C-like"/>
</dbReference>
<feature type="transmembrane region" description="Helical" evidence="8">
    <location>
        <begin position="147"/>
        <end position="177"/>
    </location>
</feature>
<evidence type="ECO:0000256" key="6">
    <source>
        <dbReference type="ARBA" id="ARBA00022989"/>
    </source>
</evidence>
<dbReference type="GO" id="GO:0016763">
    <property type="term" value="F:pentosyltransferase activity"/>
    <property type="evidence" value="ECO:0007669"/>
    <property type="project" value="TreeGrafter"/>
</dbReference>
<evidence type="ECO:0000256" key="8">
    <source>
        <dbReference type="SAM" id="Phobius"/>
    </source>
</evidence>
<dbReference type="Pfam" id="PF13231">
    <property type="entry name" value="PMT_2"/>
    <property type="match status" value="1"/>
</dbReference>
<dbReference type="Proteomes" id="UP000627292">
    <property type="component" value="Unassembled WGS sequence"/>
</dbReference>
<feature type="transmembrane region" description="Helical" evidence="8">
    <location>
        <begin position="316"/>
        <end position="333"/>
    </location>
</feature>
<keyword evidence="5 8" id="KW-0812">Transmembrane</keyword>
<keyword evidence="3" id="KW-0328">Glycosyltransferase</keyword>
<dbReference type="GO" id="GO:0005886">
    <property type="term" value="C:plasma membrane"/>
    <property type="evidence" value="ECO:0007669"/>
    <property type="project" value="UniProtKB-SubCell"/>
</dbReference>
<comment type="caution">
    <text evidence="10">The sequence shown here is derived from an EMBL/GenBank/DDBJ whole genome shotgun (WGS) entry which is preliminary data.</text>
</comment>
<dbReference type="EMBL" id="BMIB01000001">
    <property type="protein sequence ID" value="GGH60891.1"/>
    <property type="molecule type" value="Genomic_DNA"/>
</dbReference>
<feature type="transmembrane region" description="Helical" evidence="8">
    <location>
        <begin position="97"/>
        <end position="115"/>
    </location>
</feature>
<evidence type="ECO:0000256" key="3">
    <source>
        <dbReference type="ARBA" id="ARBA00022676"/>
    </source>
</evidence>
<keyword evidence="7 8" id="KW-0472">Membrane</keyword>
<evidence type="ECO:0000259" key="9">
    <source>
        <dbReference type="Pfam" id="PF13231"/>
    </source>
</evidence>
<proteinExistence type="predicted"/>
<feature type="transmembrane region" description="Helical" evidence="8">
    <location>
        <begin position="43"/>
        <end position="61"/>
    </location>
</feature>
<gene>
    <name evidence="10" type="ORF">GCM10011379_09260</name>
</gene>
<evidence type="ECO:0000256" key="4">
    <source>
        <dbReference type="ARBA" id="ARBA00022679"/>
    </source>
</evidence>
<keyword evidence="6 8" id="KW-1133">Transmembrane helix</keyword>
<evidence type="ECO:0000256" key="1">
    <source>
        <dbReference type="ARBA" id="ARBA00004651"/>
    </source>
</evidence>
<feature type="transmembrane region" description="Helical" evidence="8">
    <location>
        <begin position="240"/>
        <end position="259"/>
    </location>
</feature>
<sequence>MNKKTAVLLVFVLVKFVLQYQLISPEYDLHRDEYLHLDQGSHLAWGYLSVPPLTSWISYLIQLLGNTVFWVRFFPALFGALTLVMVWKSITALNGDLLAHILGATCILFSVLLRLNTLYQPNSFDVLAWVTVYYCLIRYQQREQSRWLYLGAVAFALGFLNKYNVLFLAMGCVPALLVTRQRNIFTRKALYLAVMLALLLVLPNLLWQYHNHFPVIHHMELLTRTQLVNATRGDFLKSQLLFNIGSVHVILAGLVALLVHKPFQKHRSFFWSLLFTLAIFLYFRAKDYYAIGLYPIYIAFGATYITAVFPAGRRKIVYAVALLVPVLLFIPLYQRAFPNQSPQYIVAHQEKYKNWGLLRWEDGKDHQLPQDFADMLGWRELAHKVDSVYSAISDTAATLVLCDNYGQAGAINFYSRKGIKAVTFNADYINWFQLDSPYRNLIRVKEYADKDDELATTSPYFQSSQKSVQVDNTLAREYGTTLFVFTGANIDVRQRLIDEIKEVKSEWQ</sequence>
<dbReference type="RefSeq" id="WP_188950799.1">
    <property type="nucleotide sequence ID" value="NZ_BMIB01000001.1"/>
</dbReference>
<feature type="transmembrane region" description="Helical" evidence="8">
    <location>
        <begin position="268"/>
        <end position="285"/>
    </location>
</feature>
<reference evidence="10" key="1">
    <citation type="journal article" date="2014" name="Int. J. Syst. Evol. Microbiol.">
        <title>Complete genome sequence of Corynebacterium casei LMG S-19264T (=DSM 44701T), isolated from a smear-ripened cheese.</title>
        <authorList>
            <consortium name="US DOE Joint Genome Institute (JGI-PGF)"/>
            <person name="Walter F."/>
            <person name="Albersmeier A."/>
            <person name="Kalinowski J."/>
            <person name="Ruckert C."/>
        </authorList>
    </citation>
    <scope>NUCLEOTIDE SEQUENCE</scope>
    <source>
        <strain evidence="10">CGMCC 1.15290</strain>
    </source>
</reference>
<comment type="subcellular location">
    <subcellularLocation>
        <location evidence="1">Cell membrane</location>
        <topology evidence="1">Multi-pass membrane protein</topology>
    </subcellularLocation>
</comment>
<keyword evidence="2" id="KW-1003">Cell membrane</keyword>
<evidence type="ECO:0000256" key="2">
    <source>
        <dbReference type="ARBA" id="ARBA00022475"/>
    </source>
</evidence>
<evidence type="ECO:0000313" key="11">
    <source>
        <dbReference type="Proteomes" id="UP000627292"/>
    </source>
</evidence>
<name>A0A917ISZ5_9BACT</name>
<dbReference type="PANTHER" id="PTHR33908">
    <property type="entry name" value="MANNOSYLTRANSFERASE YKCB-RELATED"/>
    <property type="match status" value="1"/>
</dbReference>
<protein>
    <recommendedName>
        <fullName evidence="9">Glycosyltransferase RgtA/B/C/D-like domain-containing protein</fullName>
    </recommendedName>
</protein>
<keyword evidence="4" id="KW-0808">Transferase</keyword>
<evidence type="ECO:0000256" key="7">
    <source>
        <dbReference type="ARBA" id="ARBA00023136"/>
    </source>
</evidence>
<evidence type="ECO:0000313" key="10">
    <source>
        <dbReference type="EMBL" id="GGH60891.1"/>
    </source>
</evidence>
<dbReference type="InterPro" id="IPR050297">
    <property type="entry name" value="LipidA_mod_glycosyltrf_83"/>
</dbReference>
<dbReference type="PANTHER" id="PTHR33908:SF11">
    <property type="entry name" value="MEMBRANE PROTEIN"/>
    <property type="match status" value="1"/>
</dbReference>